<dbReference type="Proteomes" id="UP000192569">
    <property type="component" value="Chromosome I"/>
</dbReference>
<evidence type="ECO:0000313" key="6">
    <source>
        <dbReference type="Proteomes" id="UP000192569"/>
    </source>
</evidence>
<name>A0A1W1VIW8_9FIRM</name>
<organism evidence="5 6">
    <name type="scientific">Thermanaeromonas toyohensis ToBE</name>
    <dbReference type="NCBI Taxonomy" id="698762"/>
    <lineage>
        <taxon>Bacteria</taxon>
        <taxon>Bacillati</taxon>
        <taxon>Bacillota</taxon>
        <taxon>Clostridia</taxon>
        <taxon>Neomoorellales</taxon>
        <taxon>Neomoorellaceae</taxon>
        <taxon>Thermanaeromonas</taxon>
    </lineage>
</organism>
<evidence type="ECO:0000259" key="4">
    <source>
        <dbReference type="PROSITE" id="PS51462"/>
    </source>
</evidence>
<comment type="cofactor">
    <cofactor evidence="1">
        <name>Mg(2+)</name>
        <dbReference type="ChEBI" id="CHEBI:18420"/>
    </cofactor>
</comment>
<sequence length="173" mass="19356">MSRTYPSQPLVGVGAVIIREEKLLLVLRGQPPAQGLWSIPGGRVEAGETLSQALEREVAEECGIVIQVGPPIAVLDSIYLDELGRVKYHFVLVDFWARYVSGELRPASDVAEARWIALKEIRKYELTSGTLDLLQHLGLLSGKPLDEPPRLFYRTIRRRDLVATQLKGSEKLR</sequence>
<dbReference type="PANTHER" id="PTHR43046:SF14">
    <property type="entry name" value="MUTT_NUDIX FAMILY PROTEIN"/>
    <property type="match status" value="1"/>
</dbReference>
<dbReference type="GO" id="GO:0016787">
    <property type="term" value="F:hydrolase activity"/>
    <property type="evidence" value="ECO:0007669"/>
    <property type="project" value="UniProtKB-KW"/>
</dbReference>
<dbReference type="OrthoDB" id="9810648at2"/>
<dbReference type="InterPro" id="IPR000086">
    <property type="entry name" value="NUDIX_hydrolase_dom"/>
</dbReference>
<gene>
    <name evidence="5" type="ORF">SAMN00808754_0760</name>
</gene>
<keyword evidence="2 3" id="KW-0378">Hydrolase</keyword>
<evidence type="ECO:0000256" key="1">
    <source>
        <dbReference type="ARBA" id="ARBA00001946"/>
    </source>
</evidence>
<dbReference type="EMBL" id="LT838272">
    <property type="protein sequence ID" value="SMB92991.1"/>
    <property type="molecule type" value="Genomic_DNA"/>
</dbReference>
<dbReference type="STRING" id="698762.SAMN00808754_0760"/>
<dbReference type="PRINTS" id="PR00502">
    <property type="entry name" value="NUDIXFAMILY"/>
</dbReference>
<comment type="similarity">
    <text evidence="3">Belongs to the Nudix hydrolase family.</text>
</comment>
<dbReference type="Pfam" id="PF00293">
    <property type="entry name" value="NUDIX"/>
    <property type="match status" value="1"/>
</dbReference>
<protein>
    <submittedName>
        <fullName evidence="5">Mutator mutT protein</fullName>
    </submittedName>
</protein>
<dbReference type="InterPro" id="IPR020476">
    <property type="entry name" value="Nudix_hydrolase"/>
</dbReference>
<evidence type="ECO:0000256" key="2">
    <source>
        <dbReference type="ARBA" id="ARBA00022801"/>
    </source>
</evidence>
<dbReference type="Gene3D" id="3.90.79.10">
    <property type="entry name" value="Nucleoside Triphosphate Pyrophosphohydrolase"/>
    <property type="match status" value="1"/>
</dbReference>
<reference evidence="5 6" key="1">
    <citation type="submission" date="2017-04" db="EMBL/GenBank/DDBJ databases">
        <authorList>
            <person name="Afonso C.L."/>
            <person name="Miller P.J."/>
            <person name="Scott M.A."/>
            <person name="Spackman E."/>
            <person name="Goraichik I."/>
            <person name="Dimitrov K.M."/>
            <person name="Suarez D.L."/>
            <person name="Swayne D.E."/>
        </authorList>
    </citation>
    <scope>NUCLEOTIDE SEQUENCE [LARGE SCALE GENOMIC DNA]</scope>
    <source>
        <strain evidence="5 6">ToBE</strain>
    </source>
</reference>
<dbReference type="CDD" id="cd04673">
    <property type="entry name" value="NUDIX_ADPRase"/>
    <property type="match status" value="1"/>
</dbReference>
<feature type="domain" description="Nudix hydrolase" evidence="4">
    <location>
        <begin position="8"/>
        <end position="139"/>
    </location>
</feature>
<proteinExistence type="inferred from homology"/>
<dbReference type="InterPro" id="IPR020084">
    <property type="entry name" value="NUDIX_hydrolase_CS"/>
</dbReference>
<accession>A0A1W1VIW8</accession>
<dbReference type="PROSITE" id="PS00893">
    <property type="entry name" value="NUDIX_BOX"/>
    <property type="match status" value="1"/>
</dbReference>
<dbReference type="RefSeq" id="WP_084664198.1">
    <property type="nucleotide sequence ID" value="NZ_LT838272.1"/>
</dbReference>
<dbReference type="SUPFAM" id="SSF55811">
    <property type="entry name" value="Nudix"/>
    <property type="match status" value="1"/>
</dbReference>
<evidence type="ECO:0000256" key="3">
    <source>
        <dbReference type="RuleBase" id="RU003476"/>
    </source>
</evidence>
<evidence type="ECO:0000313" key="5">
    <source>
        <dbReference type="EMBL" id="SMB92991.1"/>
    </source>
</evidence>
<dbReference type="PROSITE" id="PS51462">
    <property type="entry name" value="NUDIX"/>
    <property type="match status" value="1"/>
</dbReference>
<dbReference type="AlphaFoldDB" id="A0A1W1VIW8"/>
<keyword evidence="6" id="KW-1185">Reference proteome</keyword>
<dbReference type="InterPro" id="IPR015797">
    <property type="entry name" value="NUDIX_hydrolase-like_dom_sf"/>
</dbReference>
<dbReference type="PANTHER" id="PTHR43046">
    <property type="entry name" value="GDP-MANNOSE MANNOSYL HYDROLASE"/>
    <property type="match status" value="1"/>
</dbReference>